<reference evidence="2" key="1">
    <citation type="submission" date="2017-09" db="EMBL/GenBank/DDBJ databases">
        <title>Depth-based differentiation of microbial function through sediment-hosted aquifers and enrichment of novel symbionts in the deep terrestrial subsurface.</title>
        <authorList>
            <person name="Probst A.J."/>
            <person name="Ladd B."/>
            <person name="Jarett J.K."/>
            <person name="Geller-Mcgrath D.E."/>
            <person name="Sieber C.M.K."/>
            <person name="Emerson J.B."/>
            <person name="Anantharaman K."/>
            <person name="Thomas B.C."/>
            <person name="Malmstrom R."/>
            <person name="Stieglmeier M."/>
            <person name="Klingl A."/>
            <person name="Woyke T."/>
            <person name="Ryan C.M."/>
            <person name="Banfield J.F."/>
        </authorList>
    </citation>
    <scope>NUCLEOTIDE SEQUENCE [LARGE SCALE GENOMIC DNA]</scope>
</reference>
<dbReference type="Proteomes" id="UP000229307">
    <property type="component" value="Unassembled WGS sequence"/>
</dbReference>
<sequence length="115" mass="13122">MEFEKFIPTRGTAEPRISILKSGLMSFNAAAVGSFLLRNFDSVILYYSRQNRVMGIEPTNDQNEPAKIKLQKRKNYVWIGAKKFLDHFKIKYPAAKVAVIAGKERGMLTIQVENK</sequence>
<protein>
    <submittedName>
        <fullName evidence="1">Uncharacterized protein</fullName>
    </submittedName>
</protein>
<accession>A0A2M7S7R1</accession>
<evidence type="ECO:0000313" key="1">
    <source>
        <dbReference type="EMBL" id="PIZ15575.1"/>
    </source>
</evidence>
<organism evidence="1 2">
    <name type="scientific">Candidatus Desantisbacteria bacterium CG_4_10_14_0_8_um_filter_48_22</name>
    <dbReference type="NCBI Taxonomy" id="1974543"/>
    <lineage>
        <taxon>Bacteria</taxon>
        <taxon>Candidatus Desantisiibacteriota</taxon>
    </lineage>
</organism>
<comment type="caution">
    <text evidence="1">The sequence shown here is derived from an EMBL/GenBank/DDBJ whole genome shotgun (WGS) entry which is preliminary data.</text>
</comment>
<gene>
    <name evidence="1" type="ORF">COY52_09420</name>
</gene>
<dbReference type="AlphaFoldDB" id="A0A2M7S7R1"/>
<name>A0A2M7S7R1_9BACT</name>
<evidence type="ECO:0000313" key="2">
    <source>
        <dbReference type="Proteomes" id="UP000229307"/>
    </source>
</evidence>
<dbReference type="EMBL" id="PFMR01000253">
    <property type="protein sequence ID" value="PIZ15575.1"/>
    <property type="molecule type" value="Genomic_DNA"/>
</dbReference>
<proteinExistence type="predicted"/>